<sequence>MTRFPSGLTRRSAIALLVLLIAAIAGLVGACSSSESSGPTGDVTLPSDFPAKAVPLLDGRLIAATGTRADGWSLTVQGGYGGPNVLDAAVDTLMKSGFTESSRTEEGGTRTVILSATKDRQTYWVTVGSSPRAAGGPNSVFYQVNVS</sequence>
<dbReference type="PROSITE" id="PS51257">
    <property type="entry name" value="PROKAR_LIPOPROTEIN"/>
    <property type="match status" value="1"/>
</dbReference>
<name>A0ABP6KYQ2_9ACTN</name>
<dbReference type="EMBL" id="BAAAVS010000011">
    <property type="protein sequence ID" value="GAA3027191.1"/>
    <property type="molecule type" value="Genomic_DNA"/>
</dbReference>
<organism evidence="1 2">
    <name type="scientific">Gordonia defluvii</name>
    <dbReference type="NCBI Taxonomy" id="283718"/>
    <lineage>
        <taxon>Bacteria</taxon>
        <taxon>Bacillati</taxon>
        <taxon>Actinomycetota</taxon>
        <taxon>Actinomycetes</taxon>
        <taxon>Mycobacteriales</taxon>
        <taxon>Gordoniaceae</taxon>
        <taxon>Gordonia</taxon>
    </lineage>
</organism>
<evidence type="ECO:0008006" key="3">
    <source>
        <dbReference type="Google" id="ProtNLM"/>
    </source>
</evidence>
<gene>
    <name evidence="1" type="ORF">GCM10010528_06120</name>
</gene>
<reference evidence="2" key="1">
    <citation type="journal article" date="2019" name="Int. J. Syst. Evol. Microbiol.">
        <title>The Global Catalogue of Microorganisms (GCM) 10K type strain sequencing project: providing services to taxonomists for standard genome sequencing and annotation.</title>
        <authorList>
            <consortium name="The Broad Institute Genomics Platform"/>
            <consortium name="The Broad Institute Genome Sequencing Center for Infectious Disease"/>
            <person name="Wu L."/>
            <person name="Ma J."/>
        </authorList>
    </citation>
    <scope>NUCLEOTIDE SEQUENCE [LARGE SCALE GENOMIC DNA]</scope>
    <source>
        <strain evidence="2">JCM 14234</strain>
    </source>
</reference>
<dbReference type="RefSeq" id="WP_290704318.1">
    <property type="nucleotide sequence ID" value="NZ_BAAAVS010000011.1"/>
</dbReference>
<evidence type="ECO:0000313" key="2">
    <source>
        <dbReference type="Proteomes" id="UP001501035"/>
    </source>
</evidence>
<comment type="caution">
    <text evidence="1">The sequence shown here is derived from an EMBL/GenBank/DDBJ whole genome shotgun (WGS) entry which is preliminary data.</text>
</comment>
<dbReference type="Proteomes" id="UP001501035">
    <property type="component" value="Unassembled WGS sequence"/>
</dbReference>
<evidence type="ECO:0000313" key="1">
    <source>
        <dbReference type="EMBL" id="GAA3027191.1"/>
    </source>
</evidence>
<protein>
    <recommendedName>
        <fullName evidence="3">Secreted protein</fullName>
    </recommendedName>
</protein>
<accession>A0ABP6KYQ2</accession>
<keyword evidence="2" id="KW-1185">Reference proteome</keyword>
<proteinExistence type="predicted"/>